<protein>
    <submittedName>
        <fullName evidence="2">Uncharacterized protein</fullName>
    </submittedName>
</protein>
<dbReference type="InParanoid" id="S2KBW5"/>
<keyword evidence="1" id="KW-0472">Membrane</keyword>
<keyword evidence="1" id="KW-0812">Transmembrane</keyword>
<keyword evidence="1" id="KW-1133">Transmembrane helix</keyword>
<feature type="transmembrane region" description="Helical" evidence="1">
    <location>
        <begin position="104"/>
        <end position="125"/>
    </location>
</feature>
<evidence type="ECO:0000313" key="3">
    <source>
        <dbReference type="Proteomes" id="UP000014254"/>
    </source>
</evidence>
<organism evidence="2 3">
    <name type="scientific">Mucor circinelloides f. circinelloides (strain 1006PhL)</name>
    <name type="common">Mucormycosis agent</name>
    <name type="synonym">Calyptromyces circinelloides</name>
    <dbReference type="NCBI Taxonomy" id="1220926"/>
    <lineage>
        <taxon>Eukaryota</taxon>
        <taxon>Fungi</taxon>
        <taxon>Fungi incertae sedis</taxon>
        <taxon>Mucoromycota</taxon>
        <taxon>Mucoromycotina</taxon>
        <taxon>Mucoromycetes</taxon>
        <taxon>Mucorales</taxon>
        <taxon>Mucorineae</taxon>
        <taxon>Mucoraceae</taxon>
        <taxon>Mucor</taxon>
    </lineage>
</organism>
<reference evidence="3" key="1">
    <citation type="submission" date="2013-05" db="EMBL/GenBank/DDBJ databases">
        <title>The Genome sequence of Mucor circinelloides f. circinelloides 1006PhL.</title>
        <authorList>
            <consortium name="The Broad Institute Genomics Platform"/>
            <person name="Cuomo C."/>
            <person name="Earl A."/>
            <person name="Findley K."/>
            <person name="Lee S.C."/>
            <person name="Walker B."/>
            <person name="Young S."/>
            <person name="Zeng Q."/>
            <person name="Gargeya S."/>
            <person name="Fitzgerald M."/>
            <person name="Haas B."/>
            <person name="Abouelleil A."/>
            <person name="Allen A.W."/>
            <person name="Alvarado L."/>
            <person name="Arachchi H.M."/>
            <person name="Berlin A.M."/>
            <person name="Chapman S.B."/>
            <person name="Gainer-Dewar J."/>
            <person name="Goldberg J."/>
            <person name="Griggs A."/>
            <person name="Gujja S."/>
            <person name="Hansen M."/>
            <person name="Howarth C."/>
            <person name="Imamovic A."/>
            <person name="Ireland A."/>
            <person name="Larimer J."/>
            <person name="McCowan C."/>
            <person name="Murphy C."/>
            <person name="Pearson M."/>
            <person name="Poon T.W."/>
            <person name="Priest M."/>
            <person name="Roberts A."/>
            <person name="Saif S."/>
            <person name="Shea T."/>
            <person name="Sisk P."/>
            <person name="Sykes S."/>
            <person name="Wortman J."/>
            <person name="Nusbaum C."/>
            <person name="Birren B."/>
        </authorList>
    </citation>
    <scope>NUCLEOTIDE SEQUENCE [LARGE SCALE GENOMIC DNA]</scope>
    <source>
        <strain evidence="3">1006PhL</strain>
    </source>
</reference>
<dbReference type="Proteomes" id="UP000014254">
    <property type="component" value="Unassembled WGS sequence"/>
</dbReference>
<dbReference type="EMBL" id="KE123896">
    <property type="protein sequence ID" value="EPB92978.1"/>
    <property type="molecule type" value="Genomic_DNA"/>
</dbReference>
<accession>S2KBW5</accession>
<name>S2KBW5_MUCC1</name>
<keyword evidence="3" id="KW-1185">Reference proteome</keyword>
<dbReference type="AlphaFoldDB" id="S2KBW5"/>
<evidence type="ECO:0000256" key="1">
    <source>
        <dbReference type="SAM" id="Phobius"/>
    </source>
</evidence>
<dbReference type="VEuPathDB" id="FungiDB:HMPREF1544_00052"/>
<sequence>MLQIIAAATTTTTTTTSVKSYQLPIQNNAEMVVVYILKSSKSSGAIFHFCRSDTTLCSTSFVLLFLPGLVRSASHPWCCFSLLFCYLQDIFGAFSVWFGAIYKLYLVFFLSGLVGYFLEVVARAASVTTFLEFGKSGYMQQAQGGAQGY</sequence>
<evidence type="ECO:0000313" key="2">
    <source>
        <dbReference type="EMBL" id="EPB92978.1"/>
    </source>
</evidence>
<gene>
    <name evidence="2" type="ORF">HMPREF1544_00052</name>
</gene>
<proteinExistence type="predicted"/>